<evidence type="ECO:0000313" key="1">
    <source>
        <dbReference type="EMBL" id="QHU15443.1"/>
    </source>
</evidence>
<sequence>MSIKLDEVLQRQKQLEERLAKIAPDPKSASGCTQWIFVPNK</sequence>
<accession>A0A6C0KDH7</accession>
<dbReference type="AlphaFoldDB" id="A0A6C0KDH7"/>
<protein>
    <submittedName>
        <fullName evidence="1">Uncharacterized protein</fullName>
    </submittedName>
</protein>
<dbReference type="EMBL" id="MN740857">
    <property type="protein sequence ID" value="QHU15443.1"/>
    <property type="molecule type" value="Genomic_DNA"/>
</dbReference>
<proteinExistence type="predicted"/>
<organism evidence="1">
    <name type="scientific">viral metagenome</name>
    <dbReference type="NCBI Taxonomy" id="1070528"/>
    <lineage>
        <taxon>unclassified sequences</taxon>
        <taxon>metagenomes</taxon>
        <taxon>organismal metagenomes</taxon>
    </lineage>
</organism>
<name>A0A6C0KDH7_9ZZZZ</name>
<reference evidence="1" key="1">
    <citation type="journal article" date="2020" name="Nature">
        <title>Giant virus diversity and host interactions through global metagenomics.</title>
        <authorList>
            <person name="Schulz F."/>
            <person name="Roux S."/>
            <person name="Paez-Espino D."/>
            <person name="Jungbluth S."/>
            <person name="Walsh D.A."/>
            <person name="Denef V.J."/>
            <person name="McMahon K.D."/>
            <person name="Konstantinidis K.T."/>
            <person name="Eloe-Fadrosh E.A."/>
            <person name="Kyrpides N.C."/>
            <person name="Woyke T."/>
        </authorList>
    </citation>
    <scope>NUCLEOTIDE SEQUENCE</scope>
    <source>
        <strain evidence="1">GVMAG-S-1103017-68</strain>
    </source>
</reference>